<sequence length="151" mass="16724">MKRSNLTIIVIVISLLVGGVIGYGYGYGLGKKAITREAPPEVEVSKTALEEKAGELEKSKMVVNLCANLHGEVIEVSKDVLTLSKEGDLLKLEVGKDVRIYRQELPREPGEALVMEEIKFEEVKKRDQVSVYSRLTEEGELVVQNITVLTP</sequence>
<accession>A0A2M6XUW6</accession>
<evidence type="ECO:0008006" key="3">
    <source>
        <dbReference type="Google" id="ProtNLM"/>
    </source>
</evidence>
<reference evidence="2" key="1">
    <citation type="submission" date="2017-09" db="EMBL/GenBank/DDBJ databases">
        <title>Depth-based differentiation of microbial function through sediment-hosted aquifers and enrichment of novel symbionts in the deep terrestrial subsurface.</title>
        <authorList>
            <person name="Probst A.J."/>
            <person name="Ladd B."/>
            <person name="Jarett J.K."/>
            <person name="Geller-Mcgrath D.E."/>
            <person name="Sieber C.M.K."/>
            <person name="Emerson J.B."/>
            <person name="Anantharaman K."/>
            <person name="Thomas B.C."/>
            <person name="Malmstrom R."/>
            <person name="Stieglmeier M."/>
            <person name="Klingl A."/>
            <person name="Woyke T."/>
            <person name="Ryan C.M."/>
            <person name="Banfield J.F."/>
        </authorList>
    </citation>
    <scope>NUCLEOTIDE SEQUENCE [LARGE SCALE GENOMIC DNA]</scope>
</reference>
<dbReference type="AlphaFoldDB" id="A0A2M6XUW6"/>
<evidence type="ECO:0000313" key="2">
    <source>
        <dbReference type="Proteomes" id="UP000229784"/>
    </source>
</evidence>
<evidence type="ECO:0000313" key="1">
    <source>
        <dbReference type="EMBL" id="PIU15904.1"/>
    </source>
</evidence>
<organism evidence="1 2">
    <name type="scientific">bacterium (Candidatus Gribaldobacteria) CG08_land_8_20_14_0_20_39_15</name>
    <dbReference type="NCBI Taxonomy" id="2014273"/>
    <lineage>
        <taxon>Bacteria</taxon>
        <taxon>Candidatus Gribaldobacteria</taxon>
    </lineage>
</organism>
<dbReference type="Proteomes" id="UP000229784">
    <property type="component" value="Unassembled WGS sequence"/>
</dbReference>
<protein>
    <recommendedName>
        <fullName evidence="3">DUF5666 domain-containing protein</fullName>
    </recommendedName>
</protein>
<dbReference type="EMBL" id="PEXQ01000026">
    <property type="protein sequence ID" value="PIU15904.1"/>
    <property type="molecule type" value="Genomic_DNA"/>
</dbReference>
<proteinExistence type="predicted"/>
<name>A0A2M6XUW6_9BACT</name>
<comment type="caution">
    <text evidence="1">The sequence shown here is derived from an EMBL/GenBank/DDBJ whole genome shotgun (WGS) entry which is preliminary data.</text>
</comment>
<gene>
    <name evidence="1" type="ORF">COT20_01070</name>
</gene>